<dbReference type="PANTHER" id="PTHR11795">
    <property type="entry name" value="BRANCHED-CHAIN AMINO ACID TRANSPORT SYSTEM PERMEASE PROTEIN LIVH"/>
    <property type="match status" value="1"/>
</dbReference>
<comment type="caution">
    <text evidence="10">The sequence shown here is derived from an EMBL/GenBank/DDBJ whole genome shotgun (WGS) entry which is preliminary data.</text>
</comment>
<accession>A0A4R1L163</accession>
<dbReference type="OrthoDB" id="9807115at2"/>
<dbReference type="GO" id="GO:0005886">
    <property type="term" value="C:plasma membrane"/>
    <property type="evidence" value="ECO:0007669"/>
    <property type="project" value="UniProtKB-SubCell"/>
</dbReference>
<dbReference type="InterPro" id="IPR001851">
    <property type="entry name" value="ABC_transp_permease"/>
</dbReference>
<keyword evidence="6 9" id="KW-1133">Transmembrane helix</keyword>
<proteinExistence type="inferred from homology"/>
<evidence type="ECO:0000256" key="5">
    <source>
        <dbReference type="ARBA" id="ARBA00022970"/>
    </source>
</evidence>
<comment type="similarity">
    <text evidence="8">Belongs to the binding-protein-dependent transport system permease family. LivHM subfamily.</text>
</comment>
<keyword evidence="2" id="KW-0813">Transport</keyword>
<dbReference type="InterPro" id="IPR052157">
    <property type="entry name" value="BCAA_transport_permease"/>
</dbReference>
<dbReference type="EMBL" id="SMGK01000005">
    <property type="protein sequence ID" value="TCK71656.1"/>
    <property type="molecule type" value="Genomic_DNA"/>
</dbReference>
<feature type="transmembrane region" description="Helical" evidence="9">
    <location>
        <begin position="200"/>
        <end position="220"/>
    </location>
</feature>
<evidence type="ECO:0000256" key="4">
    <source>
        <dbReference type="ARBA" id="ARBA00022692"/>
    </source>
</evidence>
<keyword evidence="4 9" id="KW-0812">Transmembrane</keyword>
<evidence type="ECO:0000256" key="3">
    <source>
        <dbReference type="ARBA" id="ARBA00022475"/>
    </source>
</evidence>
<dbReference type="RefSeq" id="WP_131998285.1">
    <property type="nucleotide sequence ID" value="NZ_SMGK01000005.1"/>
</dbReference>
<evidence type="ECO:0000256" key="8">
    <source>
        <dbReference type="ARBA" id="ARBA00037998"/>
    </source>
</evidence>
<keyword evidence="5" id="KW-0029">Amino-acid transport</keyword>
<organism evidence="10 11">
    <name type="scientific">Acidipila rosea</name>
    <dbReference type="NCBI Taxonomy" id="768535"/>
    <lineage>
        <taxon>Bacteria</taxon>
        <taxon>Pseudomonadati</taxon>
        <taxon>Acidobacteriota</taxon>
        <taxon>Terriglobia</taxon>
        <taxon>Terriglobales</taxon>
        <taxon>Acidobacteriaceae</taxon>
        <taxon>Acidipila</taxon>
    </lineage>
</organism>
<dbReference type="PANTHER" id="PTHR11795:SF447">
    <property type="entry name" value="ABC TRANSPORTER PERMEASE PROTEIN"/>
    <property type="match status" value="1"/>
</dbReference>
<dbReference type="Pfam" id="PF02653">
    <property type="entry name" value="BPD_transp_2"/>
    <property type="match status" value="1"/>
</dbReference>
<evidence type="ECO:0000256" key="7">
    <source>
        <dbReference type="ARBA" id="ARBA00023136"/>
    </source>
</evidence>
<name>A0A4R1L163_9BACT</name>
<protein>
    <submittedName>
        <fullName evidence="10">Urea transport system permease protein</fullName>
    </submittedName>
</protein>
<evidence type="ECO:0000313" key="11">
    <source>
        <dbReference type="Proteomes" id="UP000295210"/>
    </source>
</evidence>
<dbReference type="GO" id="GO:0006865">
    <property type="term" value="P:amino acid transport"/>
    <property type="evidence" value="ECO:0007669"/>
    <property type="project" value="UniProtKB-KW"/>
</dbReference>
<dbReference type="GO" id="GO:0022857">
    <property type="term" value="F:transmembrane transporter activity"/>
    <property type="evidence" value="ECO:0007669"/>
    <property type="project" value="InterPro"/>
</dbReference>
<feature type="transmembrane region" description="Helical" evidence="9">
    <location>
        <begin position="266"/>
        <end position="287"/>
    </location>
</feature>
<evidence type="ECO:0000256" key="2">
    <source>
        <dbReference type="ARBA" id="ARBA00022448"/>
    </source>
</evidence>
<dbReference type="InterPro" id="IPR017779">
    <property type="entry name" value="ABC_UrtB_bac"/>
</dbReference>
<reference evidence="10 11" key="1">
    <citation type="submission" date="2019-03" db="EMBL/GenBank/DDBJ databases">
        <title>Genomic Encyclopedia of Type Strains, Phase IV (KMG-IV): sequencing the most valuable type-strain genomes for metagenomic binning, comparative biology and taxonomic classification.</title>
        <authorList>
            <person name="Goeker M."/>
        </authorList>
    </citation>
    <scope>NUCLEOTIDE SEQUENCE [LARGE SCALE GENOMIC DNA]</scope>
    <source>
        <strain evidence="10 11">DSM 103428</strain>
    </source>
</reference>
<keyword evidence="3" id="KW-1003">Cell membrane</keyword>
<feature type="transmembrane region" description="Helical" evidence="9">
    <location>
        <begin position="152"/>
        <end position="170"/>
    </location>
</feature>
<evidence type="ECO:0000313" key="10">
    <source>
        <dbReference type="EMBL" id="TCK71656.1"/>
    </source>
</evidence>
<dbReference type="Proteomes" id="UP000295210">
    <property type="component" value="Unassembled WGS sequence"/>
</dbReference>
<evidence type="ECO:0000256" key="6">
    <source>
        <dbReference type="ARBA" id="ARBA00022989"/>
    </source>
</evidence>
<feature type="transmembrane region" description="Helical" evidence="9">
    <location>
        <begin position="12"/>
        <end position="32"/>
    </location>
</feature>
<keyword evidence="11" id="KW-1185">Reference proteome</keyword>
<feature type="transmembrane region" description="Helical" evidence="9">
    <location>
        <begin position="68"/>
        <end position="93"/>
    </location>
</feature>
<gene>
    <name evidence="10" type="ORF">C7378_2938</name>
</gene>
<keyword evidence="7 9" id="KW-0472">Membrane</keyword>
<sequence length="303" mass="32108">MGHAAIIAGQGFNGVSLASILLLTALGLALSFGLMNVINMAHGEMLMVGGYLSFLATKMVHGPLAFPFALLLSFAGAALLGALLEVTVIRWLYGRPLDTLLATWGVSLILQQAARSLFGAIGVEVVAPHWLEGSVSIEHGLLAGLSMPYVRIFIILLTVAVLGLLMVFIARTRWGLYLRAVHQDREMAQALGVNTRWVDLVVFSMGTGVAGLAGAALALIAPVTPTVGQSYVVYAFLVVIVGGLGSLFGTTLAALLVGLFSAGVQMFTSISLADVWLLVLVILFIQFRPKGIIYQRSRAMKEA</sequence>
<dbReference type="AlphaFoldDB" id="A0A4R1L163"/>
<evidence type="ECO:0000256" key="9">
    <source>
        <dbReference type="SAM" id="Phobius"/>
    </source>
</evidence>
<dbReference type="CDD" id="cd06582">
    <property type="entry name" value="TM_PBP1_LivH_like"/>
    <property type="match status" value="1"/>
</dbReference>
<comment type="subcellular location">
    <subcellularLocation>
        <location evidence="1">Cell membrane</location>
        <topology evidence="1">Multi-pass membrane protein</topology>
    </subcellularLocation>
</comment>
<dbReference type="NCBIfam" id="TIGR03409">
    <property type="entry name" value="urea_trans_UrtB"/>
    <property type="match status" value="1"/>
</dbReference>
<evidence type="ECO:0000256" key="1">
    <source>
        <dbReference type="ARBA" id="ARBA00004651"/>
    </source>
</evidence>
<feature type="transmembrane region" description="Helical" evidence="9">
    <location>
        <begin position="232"/>
        <end position="260"/>
    </location>
</feature>